<protein>
    <submittedName>
        <fullName evidence="1">Uncharacterized protein</fullName>
    </submittedName>
</protein>
<sequence>MWQNVSNNSLANSCLHRLDDYFRHESSSSSSQLIQNGIIQGNLGGNHLIKTCSSPISNSQYYPGKDVECINAPRDQERVLNSYKSFLNMDRVMPWMLNIDSFNLPNSNQQPCSPSSPPNNMNPGHQFGLNSNFCQNPNMNSSTYFSNQFQNSQQQHSLHNYNRNDDLKYMEKTNLFAERNPQLGLNNVFSTSPVKSDTSTATPSSMRSIINDGFFNNYQDDRKSSIQSYFSSGASNYHGHGINLNGGNSTANSSYNGNNNMFTAGLGGTNFGGMEHYRLGDVPLLSFSYLDKNRNEAYYTQASNLLKILSPSWILCIDIAAILLTNTDNKMALSNIGPKLSCFARDALRQIKQKKLSRFIKEHSNFFDIRRPSPSHSALYVTLKFPLPNVVQQFLPSIVQLRKYELERNHMNNNLQAMNEFSENDLEQSQSLNSTATVVVSEERVNTTSKEGSACKLSEDTGNKAECTSISNKQQLDQKSAQKKSLEEKNCVNDQIPSSVKSYQAYECWLCVREFANVLIHQPTHTMELREIGVLMSQKAKIQAKRNSSKKNYKSFLLSYPKLFRIFGKDDNHSIQWIGSSQDFIKLNSIKYQPSQSDDELFNIPTLNQSHLQFLFNLNNSSMSL</sequence>
<evidence type="ECO:0000313" key="1">
    <source>
        <dbReference type="EMBL" id="POM85034.1"/>
    </source>
</evidence>
<dbReference type="VEuPathDB" id="CryptoDB:CmeUKMEL1_15375"/>
<keyword evidence="2" id="KW-1185">Reference proteome</keyword>
<dbReference type="AlphaFoldDB" id="A0A2P4Z4N9"/>
<proteinExistence type="predicted"/>
<accession>A0A2P4Z4N9</accession>
<organism evidence="1 2">
    <name type="scientific">Cryptosporidium meleagridis</name>
    <dbReference type="NCBI Taxonomy" id="93969"/>
    <lineage>
        <taxon>Eukaryota</taxon>
        <taxon>Sar</taxon>
        <taxon>Alveolata</taxon>
        <taxon>Apicomplexa</taxon>
        <taxon>Conoidasida</taxon>
        <taxon>Coccidia</taxon>
        <taxon>Eucoccidiorida</taxon>
        <taxon>Eimeriorina</taxon>
        <taxon>Cryptosporidiidae</taxon>
        <taxon>Cryptosporidium</taxon>
    </lineage>
</organism>
<gene>
    <name evidence="1" type="ORF">CmeUKMEL1_15375</name>
</gene>
<evidence type="ECO:0000313" key="2">
    <source>
        <dbReference type="Proteomes" id="UP000236928"/>
    </source>
</evidence>
<dbReference type="OrthoDB" id="339119at2759"/>
<reference evidence="1 2" key="1">
    <citation type="submission" date="2014-04" db="EMBL/GenBank/DDBJ databases">
        <title>Comparative Genomics of Cryptosporidium Species.</title>
        <authorList>
            <person name="Silva J.C."/>
            <person name="Su Q."/>
            <person name="Chalmers R."/>
            <person name="Chibucos M.C."/>
            <person name="Elwin K."/>
            <person name="Godinez A."/>
            <person name="Guo F."/>
            <person name="Huynh K."/>
            <person name="Orvis J."/>
            <person name="Ott S."/>
            <person name="Sadzewicz L."/>
            <person name="Sengamalay N."/>
            <person name="Shetty A."/>
            <person name="Sun M."/>
            <person name="Tallon L."/>
            <person name="Xiao L."/>
            <person name="Zhang H."/>
            <person name="Fraser C.M."/>
            <person name="Zhu G."/>
            <person name="Kissinger J."/>
            <person name="Widmer G."/>
        </authorList>
    </citation>
    <scope>NUCLEOTIDE SEQUENCE [LARGE SCALE GENOMIC DNA]</scope>
    <source>
        <strain evidence="1 2">UKMEL1</strain>
    </source>
</reference>
<dbReference type="EMBL" id="JIBK01000048">
    <property type="protein sequence ID" value="POM85034.1"/>
    <property type="molecule type" value="Genomic_DNA"/>
</dbReference>
<dbReference type="Proteomes" id="UP000236928">
    <property type="component" value="Unassembled WGS sequence"/>
</dbReference>
<name>A0A2P4Z4N9_9CRYT</name>
<comment type="caution">
    <text evidence="1">The sequence shown here is derived from an EMBL/GenBank/DDBJ whole genome shotgun (WGS) entry which is preliminary data.</text>
</comment>